<reference evidence="19" key="1">
    <citation type="submission" date="2018-06" db="EMBL/GenBank/DDBJ databases">
        <title>Genome assembly of Danube salmon.</title>
        <authorList>
            <person name="Macqueen D.J."/>
            <person name="Gundappa M.K."/>
        </authorList>
    </citation>
    <scope>NUCLEOTIDE SEQUENCE [LARGE SCALE GENOMIC DNA]</scope>
</reference>
<keyword evidence="8" id="KW-0862">Zinc</keyword>
<dbReference type="GO" id="GO:0005856">
    <property type="term" value="C:cytoskeleton"/>
    <property type="evidence" value="ECO:0007669"/>
    <property type="project" value="UniProtKB-SubCell"/>
</dbReference>
<comment type="function">
    <text evidence="14">Methionine-sulfoxide reductase that specifically reduces methionine (R)-sulfoxide back to methionine. While in many cases, methionine oxidation is the result of random oxidation following oxidative stress, methionine oxidation is also a post-translational modification that takes place on specific residue. Acts as a regulator of actin assembly by reducing methionine (R)-sulfoxide mediated by MICALs (MICAL1, MICAL2 or MICAL3) on actin, thereby promoting filament repolymerization. Plays a role in innate immunity by reducing oxidized actin, leading to actin repolymerization in macrophages.</text>
</comment>
<comment type="catalytic activity">
    <reaction evidence="16">
        <text>[thioredoxin]-disulfide + L-methionine + H2O = L-methionine (R)-S-oxide + [thioredoxin]-dithiol</text>
        <dbReference type="Rhea" id="RHEA:21260"/>
        <dbReference type="Rhea" id="RHEA-COMP:10698"/>
        <dbReference type="Rhea" id="RHEA-COMP:10700"/>
        <dbReference type="ChEBI" id="CHEBI:15377"/>
        <dbReference type="ChEBI" id="CHEBI:29950"/>
        <dbReference type="ChEBI" id="CHEBI:50058"/>
        <dbReference type="ChEBI" id="CHEBI:57844"/>
        <dbReference type="ChEBI" id="CHEBI:58773"/>
        <dbReference type="EC" id="1.8.4.14"/>
    </reaction>
</comment>
<sequence>MHLELTVCSECGYELFSSMSKFEHSSTWPAFSQTIHQDSVSKSPENWGPVKVFCLLCGNGLGHEFLYDGPREGLSCS</sequence>
<evidence type="ECO:0000313" key="18">
    <source>
        <dbReference type="Ensembl" id="ENSHHUP00000013783.1"/>
    </source>
</evidence>
<keyword evidence="10" id="KW-0712">Selenocysteine</keyword>
<reference evidence="18" key="2">
    <citation type="submission" date="2025-08" db="UniProtKB">
        <authorList>
            <consortium name="Ensembl"/>
        </authorList>
    </citation>
    <scope>IDENTIFICATION</scope>
</reference>
<dbReference type="GO" id="GO:0045087">
    <property type="term" value="P:innate immune response"/>
    <property type="evidence" value="ECO:0007669"/>
    <property type="project" value="UniProtKB-KW"/>
</dbReference>
<evidence type="ECO:0000256" key="16">
    <source>
        <dbReference type="ARBA" id="ARBA00049261"/>
    </source>
</evidence>
<dbReference type="Gene3D" id="2.170.150.20">
    <property type="entry name" value="Peptide methionine sulfoxide reductase"/>
    <property type="match status" value="1"/>
</dbReference>
<keyword evidence="7" id="KW-0479">Metal-binding</keyword>
<evidence type="ECO:0000256" key="12">
    <source>
        <dbReference type="ARBA" id="ARBA00023212"/>
    </source>
</evidence>
<dbReference type="InterPro" id="IPR052150">
    <property type="entry name" value="MsrB_Met_sulfoxide_reductase"/>
</dbReference>
<proteinExistence type="inferred from homology"/>
<dbReference type="GO" id="GO:0046872">
    <property type="term" value="F:metal ion binding"/>
    <property type="evidence" value="ECO:0007669"/>
    <property type="project" value="UniProtKB-KW"/>
</dbReference>
<dbReference type="AlphaFoldDB" id="A0A4W5K956"/>
<dbReference type="PROSITE" id="PS51790">
    <property type="entry name" value="MSRB"/>
    <property type="match status" value="1"/>
</dbReference>
<keyword evidence="11" id="KW-0560">Oxidoreductase</keyword>
<keyword evidence="6" id="KW-0399">Innate immunity</keyword>
<dbReference type="InterPro" id="IPR002579">
    <property type="entry name" value="Met_Sox_Rdtase_MsrB_dom"/>
</dbReference>
<keyword evidence="13" id="KW-0539">Nucleus</keyword>
<evidence type="ECO:0000256" key="4">
    <source>
        <dbReference type="ARBA" id="ARBA00007174"/>
    </source>
</evidence>
<dbReference type="Proteomes" id="UP000314982">
    <property type="component" value="Unassembled WGS sequence"/>
</dbReference>
<dbReference type="Pfam" id="PF01641">
    <property type="entry name" value="SelR"/>
    <property type="match status" value="1"/>
</dbReference>
<accession>A0A4W5K956</accession>
<dbReference type="GeneTree" id="ENSGT00510000047678"/>
<dbReference type="PANTHER" id="PTHR46755:SF5">
    <property type="entry name" value="METHIONINE-R-SULFOXIDE REDUCTASE B1"/>
    <property type="match status" value="1"/>
</dbReference>
<dbReference type="GO" id="GO:0005634">
    <property type="term" value="C:nucleus"/>
    <property type="evidence" value="ECO:0007669"/>
    <property type="project" value="UniProtKB-SubCell"/>
</dbReference>
<keyword evidence="5" id="KW-0963">Cytoplasm</keyword>
<evidence type="ECO:0000256" key="5">
    <source>
        <dbReference type="ARBA" id="ARBA00022490"/>
    </source>
</evidence>
<evidence type="ECO:0000259" key="17">
    <source>
        <dbReference type="PROSITE" id="PS51790"/>
    </source>
</evidence>
<evidence type="ECO:0000256" key="14">
    <source>
        <dbReference type="ARBA" id="ARBA00046083"/>
    </source>
</evidence>
<evidence type="ECO:0000256" key="1">
    <source>
        <dbReference type="ARBA" id="ARBA00001947"/>
    </source>
</evidence>
<keyword evidence="19" id="KW-1185">Reference proteome</keyword>
<feature type="domain" description="MsrB" evidence="17">
    <location>
        <begin position="1"/>
        <end position="77"/>
    </location>
</feature>
<dbReference type="InterPro" id="IPR011057">
    <property type="entry name" value="Mss4-like_sf"/>
</dbReference>
<dbReference type="STRING" id="62062.ENSHHUP00000013783"/>
<evidence type="ECO:0000256" key="3">
    <source>
        <dbReference type="ARBA" id="ARBA00004245"/>
    </source>
</evidence>
<reference evidence="18" key="3">
    <citation type="submission" date="2025-09" db="UniProtKB">
        <authorList>
            <consortium name="Ensembl"/>
        </authorList>
    </citation>
    <scope>IDENTIFICATION</scope>
</reference>
<protein>
    <submittedName>
        <fullName evidence="18">Methionine sulfoxide reductase B1</fullName>
    </submittedName>
</protein>
<evidence type="ECO:0000256" key="7">
    <source>
        <dbReference type="ARBA" id="ARBA00022723"/>
    </source>
</evidence>
<keyword evidence="12" id="KW-0206">Cytoskeleton</keyword>
<evidence type="ECO:0000256" key="9">
    <source>
        <dbReference type="ARBA" id="ARBA00022859"/>
    </source>
</evidence>
<evidence type="ECO:0000256" key="13">
    <source>
        <dbReference type="ARBA" id="ARBA00023242"/>
    </source>
</evidence>
<dbReference type="GO" id="GO:0033743">
    <property type="term" value="F:peptide-methionine (R)-S-oxide reductase activity"/>
    <property type="evidence" value="ECO:0007669"/>
    <property type="project" value="UniProtKB-EC"/>
</dbReference>
<evidence type="ECO:0000256" key="8">
    <source>
        <dbReference type="ARBA" id="ARBA00022833"/>
    </source>
</evidence>
<dbReference type="PANTHER" id="PTHR46755">
    <property type="entry name" value="METHIONINE-R-SULFOXIDE REDUCTASE B1"/>
    <property type="match status" value="1"/>
</dbReference>
<evidence type="ECO:0000256" key="11">
    <source>
        <dbReference type="ARBA" id="ARBA00023002"/>
    </source>
</evidence>
<comment type="cofactor">
    <cofactor evidence="1">
        <name>Zn(2+)</name>
        <dbReference type="ChEBI" id="CHEBI:29105"/>
    </cofactor>
</comment>
<keyword evidence="9" id="KW-0391">Immunity</keyword>
<evidence type="ECO:0000256" key="15">
    <source>
        <dbReference type="ARBA" id="ARBA00048488"/>
    </source>
</evidence>
<comment type="similarity">
    <text evidence="4">Belongs to the MsrB Met sulfoxide reductase family.</text>
</comment>
<dbReference type="SUPFAM" id="SSF51316">
    <property type="entry name" value="Mss4-like"/>
    <property type="match status" value="1"/>
</dbReference>
<organism evidence="18 19">
    <name type="scientific">Hucho hucho</name>
    <name type="common">huchen</name>
    <dbReference type="NCBI Taxonomy" id="62062"/>
    <lineage>
        <taxon>Eukaryota</taxon>
        <taxon>Metazoa</taxon>
        <taxon>Chordata</taxon>
        <taxon>Craniata</taxon>
        <taxon>Vertebrata</taxon>
        <taxon>Euteleostomi</taxon>
        <taxon>Actinopterygii</taxon>
        <taxon>Neopterygii</taxon>
        <taxon>Teleostei</taxon>
        <taxon>Protacanthopterygii</taxon>
        <taxon>Salmoniformes</taxon>
        <taxon>Salmonidae</taxon>
        <taxon>Salmoninae</taxon>
        <taxon>Hucho</taxon>
    </lineage>
</organism>
<evidence type="ECO:0000256" key="6">
    <source>
        <dbReference type="ARBA" id="ARBA00022588"/>
    </source>
</evidence>
<dbReference type="GO" id="GO:0033745">
    <property type="term" value="F:L-methionine-(R)-S-oxide reductase activity"/>
    <property type="evidence" value="ECO:0007669"/>
    <property type="project" value="UniProtKB-EC"/>
</dbReference>
<evidence type="ECO:0000256" key="10">
    <source>
        <dbReference type="ARBA" id="ARBA00022933"/>
    </source>
</evidence>
<dbReference type="Ensembl" id="ENSHHUT00000014229.1">
    <property type="protein sequence ID" value="ENSHHUP00000013783.1"/>
    <property type="gene ID" value="ENSHHUG00000008491.1"/>
</dbReference>
<dbReference type="GO" id="GO:0030091">
    <property type="term" value="P:protein repair"/>
    <property type="evidence" value="ECO:0007669"/>
    <property type="project" value="TreeGrafter"/>
</dbReference>
<evidence type="ECO:0000256" key="2">
    <source>
        <dbReference type="ARBA" id="ARBA00004123"/>
    </source>
</evidence>
<name>A0A4W5K956_9TELE</name>
<comment type="catalytic activity">
    <reaction evidence="15">
        <text>L-methionyl-[protein] + [thioredoxin]-disulfide + H2O = L-methionyl-(R)-S-oxide-[protein] + [thioredoxin]-dithiol</text>
        <dbReference type="Rhea" id="RHEA:24164"/>
        <dbReference type="Rhea" id="RHEA-COMP:10698"/>
        <dbReference type="Rhea" id="RHEA-COMP:10700"/>
        <dbReference type="Rhea" id="RHEA-COMP:12313"/>
        <dbReference type="Rhea" id="RHEA-COMP:12314"/>
        <dbReference type="ChEBI" id="CHEBI:15377"/>
        <dbReference type="ChEBI" id="CHEBI:16044"/>
        <dbReference type="ChEBI" id="CHEBI:29950"/>
        <dbReference type="ChEBI" id="CHEBI:45764"/>
        <dbReference type="ChEBI" id="CHEBI:50058"/>
        <dbReference type="EC" id="1.8.4.12"/>
    </reaction>
</comment>
<comment type="subcellular location">
    <subcellularLocation>
        <location evidence="3">Cytoplasm</location>
        <location evidence="3">Cytoskeleton</location>
    </subcellularLocation>
    <subcellularLocation>
        <location evidence="2">Nucleus</location>
    </subcellularLocation>
</comment>
<evidence type="ECO:0000313" key="19">
    <source>
        <dbReference type="Proteomes" id="UP000314982"/>
    </source>
</evidence>